<sequence length="112" mass="12652">MNQKVHKLSGRYCPHCLMALWQVIKTGFEFCPHNPACEYEVRPEADQLAPLTQAEKVERALKNKQREHTYMLKRAGELQERIAKLTSELTELGYPPPPGGFAATLISVKGES</sequence>
<gene>
    <name evidence="1" type="ORF">CF123_18155</name>
</gene>
<dbReference type="Proteomes" id="UP000796104">
    <property type="component" value="Unassembled WGS sequence"/>
</dbReference>
<evidence type="ECO:0000313" key="1">
    <source>
        <dbReference type="EMBL" id="TND52039.1"/>
    </source>
</evidence>
<reference evidence="1" key="2">
    <citation type="journal article" date="2019" name="PLoS ONE">
        <title>Identification and characterization of putative Aeromonas spp. T3SS effectors.</title>
        <authorList>
            <person name="Rangel L.T."/>
            <person name="Marden J."/>
            <person name="Colston S."/>
            <person name="Setubal J.C."/>
            <person name="Graf J."/>
            <person name="Gogarten J.P."/>
        </authorList>
    </citation>
    <scope>NUCLEOTIDE SEQUENCE</scope>
    <source>
        <strain evidence="1">BAQ071013-135</strain>
    </source>
</reference>
<name>A0AAX2UPW2_AERVE</name>
<dbReference type="EMBL" id="PDXJ01000025">
    <property type="protein sequence ID" value="TND52039.1"/>
    <property type="molecule type" value="Genomic_DNA"/>
</dbReference>
<dbReference type="AlphaFoldDB" id="A0AAX2UPW2"/>
<organism evidence="1 2">
    <name type="scientific">Aeromonas veronii</name>
    <dbReference type="NCBI Taxonomy" id="654"/>
    <lineage>
        <taxon>Bacteria</taxon>
        <taxon>Pseudomonadati</taxon>
        <taxon>Pseudomonadota</taxon>
        <taxon>Gammaproteobacteria</taxon>
        <taxon>Aeromonadales</taxon>
        <taxon>Aeromonadaceae</taxon>
        <taxon>Aeromonas</taxon>
    </lineage>
</organism>
<evidence type="ECO:0000313" key="2">
    <source>
        <dbReference type="Proteomes" id="UP000796104"/>
    </source>
</evidence>
<protein>
    <submittedName>
        <fullName evidence="1">Uncharacterized protein</fullName>
    </submittedName>
</protein>
<accession>A0AAX2UPW2</accession>
<proteinExistence type="predicted"/>
<comment type="caution">
    <text evidence="1">The sequence shown here is derived from an EMBL/GenBank/DDBJ whole genome shotgun (WGS) entry which is preliminary data.</text>
</comment>
<reference evidence="1" key="1">
    <citation type="submission" date="2017-10" db="EMBL/GenBank/DDBJ databases">
        <authorList>
            <person name="Colston S.M."/>
            <person name="Graf J."/>
        </authorList>
    </citation>
    <scope>NUCLEOTIDE SEQUENCE</scope>
    <source>
        <strain evidence="1">BAQ071013-135</strain>
    </source>
</reference>